<proteinExistence type="predicted"/>
<accession>A0A9P8P3T6</accession>
<reference evidence="1" key="1">
    <citation type="journal article" date="2021" name="Open Biol.">
        <title>Shared evolutionary footprints suggest mitochondrial oxidative damage underlies multiple complex I losses in fungi.</title>
        <authorList>
            <person name="Schikora-Tamarit M.A."/>
            <person name="Marcet-Houben M."/>
            <person name="Nosek J."/>
            <person name="Gabaldon T."/>
        </authorList>
    </citation>
    <scope>NUCLEOTIDE SEQUENCE</scope>
    <source>
        <strain evidence="1">NCAIM Y.01608</strain>
    </source>
</reference>
<dbReference type="Proteomes" id="UP000788993">
    <property type="component" value="Unassembled WGS sequence"/>
</dbReference>
<keyword evidence="2" id="KW-1185">Reference proteome</keyword>
<reference evidence="1" key="2">
    <citation type="submission" date="2021-01" db="EMBL/GenBank/DDBJ databases">
        <authorList>
            <person name="Schikora-Tamarit M.A."/>
        </authorList>
    </citation>
    <scope>NUCLEOTIDE SEQUENCE</scope>
    <source>
        <strain evidence="1">NCAIM Y.01608</strain>
    </source>
</reference>
<organism evidence="1 2">
    <name type="scientific">Ogataea polymorpha</name>
    <dbReference type="NCBI Taxonomy" id="460523"/>
    <lineage>
        <taxon>Eukaryota</taxon>
        <taxon>Fungi</taxon>
        <taxon>Dikarya</taxon>
        <taxon>Ascomycota</taxon>
        <taxon>Saccharomycotina</taxon>
        <taxon>Pichiomycetes</taxon>
        <taxon>Pichiales</taxon>
        <taxon>Pichiaceae</taxon>
        <taxon>Ogataea</taxon>
    </lineage>
</organism>
<comment type="caution">
    <text evidence="1">The sequence shown here is derived from an EMBL/GenBank/DDBJ whole genome shotgun (WGS) entry which is preliminary data.</text>
</comment>
<gene>
    <name evidence="1" type="ORF">OGATHE_003540</name>
</gene>
<protein>
    <submittedName>
        <fullName evidence="1">Uncharacterized protein</fullName>
    </submittedName>
</protein>
<dbReference type="AlphaFoldDB" id="A0A9P8P3T6"/>
<evidence type="ECO:0000313" key="1">
    <source>
        <dbReference type="EMBL" id="KAH3664725.1"/>
    </source>
</evidence>
<dbReference type="EMBL" id="JAEUBD010001178">
    <property type="protein sequence ID" value="KAH3664725.1"/>
    <property type="molecule type" value="Genomic_DNA"/>
</dbReference>
<sequence>MATGLEPAALLESKVQLDRSVSARHGAGDQLGLKARRKSVGKLNLGVQGIGSVPALGQCQASALVSVFTFQGGRRLTTGNVTLGAESDTVWSHSFQVQGNRSVVVEVLAEDVVGWFSNV</sequence>
<evidence type="ECO:0000313" key="2">
    <source>
        <dbReference type="Proteomes" id="UP000788993"/>
    </source>
</evidence>
<name>A0A9P8P3T6_9ASCO</name>